<evidence type="ECO:0000313" key="3">
    <source>
        <dbReference type="EMBL" id="KAG0572636.1"/>
    </source>
</evidence>
<keyword evidence="4" id="KW-1185">Reference proteome</keyword>
<accession>A0A8T0HP83</accession>
<reference evidence="3" key="1">
    <citation type="submission" date="2020-06" db="EMBL/GenBank/DDBJ databases">
        <title>WGS assembly of Ceratodon purpureus strain R40.</title>
        <authorList>
            <person name="Carey S.B."/>
            <person name="Jenkins J."/>
            <person name="Shu S."/>
            <person name="Lovell J.T."/>
            <person name="Sreedasyam A."/>
            <person name="Maumus F."/>
            <person name="Tiley G.P."/>
            <person name="Fernandez-Pozo N."/>
            <person name="Barry K."/>
            <person name="Chen C."/>
            <person name="Wang M."/>
            <person name="Lipzen A."/>
            <person name="Daum C."/>
            <person name="Saski C.A."/>
            <person name="Payton A.C."/>
            <person name="Mcbreen J.C."/>
            <person name="Conrad R.E."/>
            <person name="Kollar L.M."/>
            <person name="Olsson S."/>
            <person name="Huttunen S."/>
            <person name="Landis J.B."/>
            <person name="Wickett N.J."/>
            <person name="Johnson M.G."/>
            <person name="Rensing S.A."/>
            <person name="Grimwood J."/>
            <person name="Schmutz J."/>
            <person name="Mcdaniel S.F."/>
        </authorList>
    </citation>
    <scope>NUCLEOTIDE SEQUENCE</scope>
    <source>
        <strain evidence="3">R40</strain>
    </source>
</reference>
<gene>
    <name evidence="3" type="ORF">KC19_VG112500</name>
</gene>
<dbReference type="Proteomes" id="UP000822688">
    <property type="component" value="Chromosome V"/>
</dbReference>
<feature type="transmembrane region" description="Helical" evidence="1">
    <location>
        <begin position="69"/>
        <end position="88"/>
    </location>
</feature>
<evidence type="ECO:0000256" key="2">
    <source>
        <dbReference type="SAM" id="SignalP"/>
    </source>
</evidence>
<feature type="chain" id="PRO_5035836670" evidence="2">
    <location>
        <begin position="16"/>
        <end position="90"/>
    </location>
</feature>
<evidence type="ECO:0000313" key="4">
    <source>
        <dbReference type="Proteomes" id="UP000822688"/>
    </source>
</evidence>
<organism evidence="3 4">
    <name type="scientific">Ceratodon purpureus</name>
    <name type="common">Fire moss</name>
    <name type="synonym">Dicranum purpureum</name>
    <dbReference type="NCBI Taxonomy" id="3225"/>
    <lineage>
        <taxon>Eukaryota</taxon>
        <taxon>Viridiplantae</taxon>
        <taxon>Streptophyta</taxon>
        <taxon>Embryophyta</taxon>
        <taxon>Bryophyta</taxon>
        <taxon>Bryophytina</taxon>
        <taxon>Bryopsida</taxon>
        <taxon>Dicranidae</taxon>
        <taxon>Pseudoditrichales</taxon>
        <taxon>Ditrichaceae</taxon>
        <taxon>Ceratodon</taxon>
    </lineage>
</organism>
<evidence type="ECO:0000256" key="1">
    <source>
        <dbReference type="SAM" id="Phobius"/>
    </source>
</evidence>
<comment type="caution">
    <text evidence="3">The sequence shown here is derived from an EMBL/GenBank/DDBJ whole genome shotgun (WGS) entry which is preliminary data.</text>
</comment>
<proteinExistence type="predicted"/>
<feature type="transmembrane region" description="Helical" evidence="1">
    <location>
        <begin position="39"/>
        <end position="62"/>
    </location>
</feature>
<keyword evidence="2" id="KW-0732">Signal</keyword>
<keyword evidence="1" id="KW-0812">Transmembrane</keyword>
<dbReference type="EMBL" id="CM026426">
    <property type="protein sequence ID" value="KAG0572636.1"/>
    <property type="molecule type" value="Genomic_DNA"/>
</dbReference>
<feature type="signal peptide" evidence="2">
    <location>
        <begin position="1"/>
        <end position="15"/>
    </location>
</feature>
<sequence length="90" mass="10640">MQCSLFLFLVMACLAVKIFDPWSTFLLEPTIRVSSPSHVIILLRFCVFSVLFLVKFHFLILIAFFYYNYYFILFYFISLAGCISNFCFQS</sequence>
<name>A0A8T0HP83_CERPU</name>
<dbReference type="AlphaFoldDB" id="A0A8T0HP83"/>
<keyword evidence="1" id="KW-1133">Transmembrane helix</keyword>
<keyword evidence="1" id="KW-0472">Membrane</keyword>
<protein>
    <submittedName>
        <fullName evidence="3">Uncharacterized protein</fullName>
    </submittedName>
</protein>